<evidence type="ECO:0000256" key="3">
    <source>
        <dbReference type="ARBA" id="ARBA00022989"/>
    </source>
</evidence>
<keyword evidence="4 5" id="KW-0472">Membrane</keyword>
<accession>A0A370WVX1</accession>
<dbReference type="GO" id="GO:0016020">
    <property type="term" value="C:membrane"/>
    <property type="evidence" value="ECO:0007669"/>
    <property type="project" value="UniProtKB-SubCell"/>
</dbReference>
<dbReference type="Pfam" id="PF07298">
    <property type="entry name" value="NnrU"/>
    <property type="match status" value="1"/>
</dbReference>
<proteinExistence type="predicted"/>
<evidence type="ECO:0000256" key="5">
    <source>
        <dbReference type="SAM" id="Phobius"/>
    </source>
</evidence>
<dbReference type="AlphaFoldDB" id="A0A370WVX1"/>
<dbReference type="InterPro" id="IPR009915">
    <property type="entry name" value="NnrU_dom"/>
</dbReference>
<sequence>MSLLILGLIVFLGLHSIRIVADDWRTRQVARIGVNRWKAIYSILAVIGLVLIIVGFVMARQHPVPLYAPPPWLRHLNALFMLIALILFPAARVPNNAIKAKLHHPQVLAVKTWAFGHLLATGMLHDVLLFGSFLLWAIVLFAVSRRRDRRNGTVYPPGTVKGTVIVIVAGFVLWALFAFWLHYALFGVNPLA</sequence>
<evidence type="ECO:0000313" key="8">
    <source>
        <dbReference type="Proteomes" id="UP000254258"/>
    </source>
</evidence>
<keyword evidence="8" id="KW-1185">Reference proteome</keyword>
<feature type="transmembrane region" description="Helical" evidence="5">
    <location>
        <begin position="71"/>
        <end position="91"/>
    </location>
</feature>
<keyword evidence="2 5" id="KW-0812">Transmembrane</keyword>
<comment type="subcellular location">
    <subcellularLocation>
        <location evidence="1">Membrane</location>
        <topology evidence="1">Multi-pass membrane protein</topology>
    </subcellularLocation>
</comment>
<keyword evidence="3 5" id="KW-1133">Transmembrane helix</keyword>
<reference evidence="7 8" key="1">
    <citation type="submission" date="2018-07" db="EMBL/GenBank/DDBJ databases">
        <title>Dyella monticola sp. nov. and Dyella psychrodurans sp. nov. isolated from monsoon evergreen broad-leaved forest soil of Dinghu Mountain, China.</title>
        <authorList>
            <person name="Gao Z."/>
            <person name="Qiu L."/>
        </authorList>
    </citation>
    <scope>NUCLEOTIDE SEQUENCE [LARGE SCALE GENOMIC DNA]</scope>
    <source>
        <strain evidence="7 8">4G-K06</strain>
    </source>
</reference>
<evidence type="ECO:0000313" key="7">
    <source>
        <dbReference type="EMBL" id="RDS80269.1"/>
    </source>
</evidence>
<dbReference type="Proteomes" id="UP000254258">
    <property type="component" value="Unassembled WGS sequence"/>
</dbReference>
<feature type="domain" description="NnrU" evidence="6">
    <location>
        <begin position="3"/>
        <end position="190"/>
    </location>
</feature>
<comment type="caution">
    <text evidence="7">The sequence shown here is derived from an EMBL/GenBank/DDBJ whole genome shotgun (WGS) entry which is preliminary data.</text>
</comment>
<evidence type="ECO:0000259" key="6">
    <source>
        <dbReference type="Pfam" id="PF07298"/>
    </source>
</evidence>
<dbReference type="OrthoDB" id="5293641at2"/>
<feature type="transmembrane region" description="Helical" evidence="5">
    <location>
        <begin position="164"/>
        <end position="186"/>
    </location>
</feature>
<dbReference type="EMBL" id="QRBE01000009">
    <property type="protein sequence ID" value="RDS80269.1"/>
    <property type="molecule type" value="Genomic_DNA"/>
</dbReference>
<gene>
    <name evidence="7" type="ORF">DWU98_15080</name>
</gene>
<feature type="transmembrane region" description="Helical" evidence="5">
    <location>
        <begin position="123"/>
        <end position="143"/>
    </location>
</feature>
<evidence type="ECO:0000256" key="1">
    <source>
        <dbReference type="ARBA" id="ARBA00004141"/>
    </source>
</evidence>
<evidence type="ECO:0000256" key="2">
    <source>
        <dbReference type="ARBA" id="ARBA00022692"/>
    </source>
</evidence>
<organism evidence="7 8">
    <name type="scientific">Dyella monticola</name>
    <dbReference type="NCBI Taxonomy" id="1927958"/>
    <lineage>
        <taxon>Bacteria</taxon>
        <taxon>Pseudomonadati</taxon>
        <taxon>Pseudomonadota</taxon>
        <taxon>Gammaproteobacteria</taxon>
        <taxon>Lysobacterales</taxon>
        <taxon>Rhodanobacteraceae</taxon>
        <taxon>Dyella</taxon>
    </lineage>
</organism>
<protein>
    <submittedName>
        <fullName evidence="7">NnrU family protein</fullName>
    </submittedName>
</protein>
<dbReference type="RefSeq" id="WP_115496434.1">
    <property type="nucleotide sequence ID" value="NZ_QRBE01000009.1"/>
</dbReference>
<evidence type="ECO:0000256" key="4">
    <source>
        <dbReference type="ARBA" id="ARBA00023136"/>
    </source>
</evidence>
<name>A0A370WVX1_9GAMM</name>
<feature type="transmembrane region" description="Helical" evidence="5">
    <location>
        <begin position="37"/>
        <end position="59"/>
    </location>
</feature>